<accession>A0A4R0I059</accession>
<keyword evidence="2" id="KW-1185">Reference proteome</keyword>
<dbReference type="EMBL" id="SJKA01000022">
    <property type="protein sequence ID" value="TCC19948.1"/>
    <property type="molecule type" value="Genomic_DNA"/>
</dbReference>
<proteinExistence type="predicted"/>
<dbReference type="Proteomes" id="UP000292695">
    <property type="component" value="Unassembled WGS sequence"/>
</dbReference>
<evidence type="ECO:0000313" key="1">
    <source>
        <dbReference type="EMBL" id="TCC19948.1"/>
    </source>
</evidence>
<gene>
    <name evidence="1" type="ORF">E0H50_37595</name>
</gene>
<evidence type="ECO:0000313" key="2">
    <source>
        <dbReference type="Proteomes" id="UP000292695"/>
    </source>
</evidence>
<name>A0A4R0I059_9ACTN</name>
<dbReference type="AlphaFoldDB" id="A0A4R0I059"/>
<comment type="caution">
    <text evidence="1">The sequence shown here is derived from an EMBL/GenBank/DDBJ whole genome shotgun (WGS) entry which is preliminary data.</text>
</comment>
<protein>
    <submittedName>
        <fullName evidence="1">Uncharacterized protein</fullName>
    </submittedName>
</protein>
<dbReference type="RefSeq" id="WP_131295876.1">
    <property type="nucleotide sequence ID" value="NZ_SJKA01000022.1"/>
</dbReference>
<reference evidence="1 2" key="1">
    <citation type="submission" date="2019-02" db="EMBL/GenBank/DDBJ databases">
        <title>Kribbella capetownensis sp. nov. and Kribbella speibonae sp. nov., isolated from soil.</title>
        <authorList>
            <person name="Curtis S.M."/>
            <person name="Norton I."/>
            <person name="Everest G.J."/>
            <person name="Meyers P.R."/>
        </authorList>
    </citation>
    <scope>NUCLEOTIDE SEQUENCE [LARGE SCALE GENOMIC DNA]</scope>
    <source>
        <strain evidence="1 2">DSM 27082</strain>
    </source>
</reference>
<organism evidence="1 2">
    <name type="scientific">Kribbella sindirgiensis</name>
    <dbReference type="NCBI Taxonomy" id="1124744"/>
    <lineage>
        <taxon>Bacteria</taxon>
        <taxon>Bacillati</taxon>
        <taxon>Actinomycetota</taxon>
        <taxon>Actinomycetes</taxon>
        <taxon>Propionibacteriales</taxon>
        <taxon>Kribbellaceae</taxon>
        <taxon>Kribbella</taxon>
    </lineage>
</organism>
<sequence length="83" mass="8935">MIADDLRFCGNCAQMLASGEINDGTDLQARHSYAMDQYCKAWWSSTPGVVLVVGEIDAEFSSAECDACGTILAGERWNGAALR</sequence>